<dbReference type="GO" id="GO:0005783">
    <property type="term" value="C:endoplasmic reticulum"/>
    <property type="evidence" value="ECO:0007669"/>
    <property type="project" value="TreeGrafter"/>
</dbReference>
<keyword evidence="4 6" id="KW-0472">Membrane</keyword>
<evidence type="ECO:0000256" key="5">
    <source>
        <dbReference type="SAM" id="MobiDB-lite"/>
    </source>
</evidence>
<dbReference type="Pfam" id="PF03798">
    <property type="entry name" value="TRAM_LAG1_CLN8"/>
    <property type="match status" value="1"/>
</dbReference>
<evidence type="ECO:0000256" key="1">
    <source>
        <dbReference type="ARBA" id="ARBA00004141"/>
    </source>
</evidence>
<gene>
    <name evidence="8" type="ORF">OMED0929_LOCUS5667</name>
</gene>
<protein>
    <recommendedName>
        <fullName evidence="7">TLC domain-containing protein</fullName>
    </recommendedName>
</protein>
<feature type="transmembrane region" description="Helical" evidence="6">
    <location>
        <begin position="251"/>
        <end position="272"/>
    </location>
</feature>
<reference evidence="8" key="1">
    <citation type="submission" date="2021-01" db="EMBL/GenBank/DDBJ databases">
        <authorList>
            <person name="Corre E."/>
            <person name="Pelletier E."/>
            <person name="Niang G."/>
            <person name="Scheremetjew M."/>
            <person name="Finn R."/>
            <person name="Kale V."/>
            <person name="Holt S."/>
            <person name="Cochrane G."/>
            <person name="Meng A."/>
            <person name="Brown T."/>
            <person name="Cohen L."/>
        </authorList>
    </citation>
    <scope>NUCLEOTIDE SEQUENCE</scope>
    <source>
        <strain evidence="8">Clade-D-RCC2572</strain>
    </source>
</reference>
<evidence type="ECO:0000259" key="7">
    <source>
        <dbReference type="Pfam" id="PF03798"/>
    </source>
</evidence>
<feature type="domain" description="TLC" evidence="7">
    <location>
        <begin position="54"/>
        <end position="271"/>
    </location>
</feature>
<feature type="transmembrane region" description="Helical" evidence="6">
    <location>
        <begin position="125"/>
        <end position="147"/>
    </location>
</feature>
<dbReference type="InterPro" id="IPR006634">
    <property type="entry name" value="TLC-dom"/>
</dbReference>
<evidence type="ECO:0000256" key="2">
    <source>
        <dbReference type="ARBA" id="ARBA00022692"/>
    </source>
</evidence>
<keyword evidence="3 6" id="KW-1133">Transmembrane helix</keyword>
<evidence type="ECO:0000313" key="8">
    <source>
        <dbReference type="EMBL" id="CAD8585888.1"/>
    </source>
</evidence>
<feature type="transmembrane region" description="Helical" evidence="6">
    <location>
        <begin position="94"/>
        <end position="113"/>
    </location>
</feature>
<dbReference type="GO" id="GO:0055088">
    <property type="term" value="P:lipid homeostasis"/>
    <property type="evidence" value="ECO:0007669"/>
    <property type="project" value="TreeGrafter"/>
</dbReference>
<dbReference type="PANTHER" id="PTHR13439:SF0">
    <property type="entry name" value="TOPOISOMERASE I DAMAGE AFFECTED PROTEIN 4"/>
    <property type="match status" value="1"/>
</dbReference>
<dbReference type="InterPro" id="IPR050846">
    <property type="entry name" value="TLCD"/>
</dbReference>
<evidence type="ECO:0000256" key="4">
    <source>
        <dbReference type="ARBA" id="ARBA00023136"/>
    </source>
</evidence>
<accession>A0A7S0KLS4</accession>
<feature type="region of interest" description="Disordered" evidence="5">
    <location>
        <begin position="286"/>
        <end position="308"/>
    </location>
</feature>
<sequence length="308" mass="34941">MTVPQPSAVTSLTRMVAGVVAWEGAFQISKFFLRHLPERDDKERTYKRAAASYIVSFIHAFFLTWAGWTIVRELEFGGASASAERLSLYANDDASFVGFVEIVTIAFFSYVVYDLLHVIDQYPDLGGVDILAHHFGFFAAALLAYAYGAYPLMLGWLCTCETSTPVLNVRFFIKSWREMEYTLPNIDAIASMLGMKTRGVIAGNWMEYYVSVAFLWVFVAVRVIGYGYALIRLTGDLKLVDDNFIPYTVRAILYTLTCAGLMLNLVWSYKIYGMCRHFRRKVLKQRDDSDDKMSDSEEDATTTTTKRS</sequence>
<proteinExistence type="predicted"/>
<dbReference type="EMBL" id="HBEW01006705">
    <property type="protein sequence ID" value="CAD8585888.1"/>
    <property type="molecule type" value="Transcribed_RNA"/>
</dbReference>
<name>A0A7S0KLS4_9CHLO</name>
<feature type="transmembrane region" description="Helical" evidence="6">
    <location>
        <begin position="208"/>
        <end position="231"/>
    </location>
</feature>
<organism evidence="8">
    <name type="scientific">Ostreococcus mediterraneus</name>
    <dbReference type="NCBI Taxonomy" id="1486918"/>
    <lineage>
        <taxon>Eukaryota</taxon>
        <taxon>Viridiplantae</taxon>
        <taxon>Chlorophyta</taxon>
        <taxon>Mamiellophyceae</taxon>
        <taxon>Mamiellales</taxon>
        <taxon>Bathycoccaceae</taxon>
        <taxon>Ostreococcus</taxon>
    </lineage>
</organism>
<dbReference type="PANTHER" id="PTHR13439">
    <property type="entry name" value="CT120 PROTEIN"/>
    <property type="match status" value="1"/>
</dbReference>
<feature type="transmembrane region" description="Helical" evidence="6">
    <location>
        <begin position="53"/>
        <end position="71"/>
    </location>
</feature>
<dbReference type="GO" id="GO:0016020">
    <property type="term" value="C:membrane"/>
    <property type="evidence" value="ECO:0007669"/>
    <property type="project" value="UniProtKB-SubCell"/>
</dbReference>
<dbReference type="AlphaFoldDB" id="A0A7S0KLS4"/>
<evidence type="ECO:0000256" key="3">
    <source>
        <dbReference type="ARBA" id="ARBA00022989"/>
    </source>
</evidence>
<keyword evidence="2 6" id="KW-0812">Transmembrane</keyword>
<comment type="subcellular location">
    <subcellularLocation>
        <location evidence="1">Membrane</location>
        <topology evidence="1">Multi-pass membrane protein</topology>
    </subcellularLocation>
</comment>
<evidence type="ECO:0000256" key="6">
    <source>
        <dbReference type="SAM" id="Phobius"/>
    </source>
</evidence>
<feature type="compositionally biased region" description="Basic and acidic residues" evidence="5">
    <location>
        <begin position="286"/>
        <end position="295"/>
    </location>
</feature>